<keyword evidence="5 12" id="KW-0812">Transmembrane</keyword>
<evidence type="ECO:0000313" key="15">
    <source>
        <dbReference type="Ensembl" id="ENSAMEP00000019955.2"/>
    </source>
</evidence>
<organism evidence="15 16">
    <name type="scientific">Ailuropoda melanoleuca</name>
    <name type="common">Giant panda</name>
    <dbReference type="NCBI Taxonomy" id="9646"/>
    <lineage>
        <taxon>Eukaryota</taxon>
        <taxon>Metazoa</taxon>
        <taxon>Chordata</taxon>
        <taxon>Craniata</taxon>
        <taxon>Vertebrata</taxon>
        <taxon>Euteleostomi</taxon>
        <taxon>Mammalia</taxon>
        <taxon>Eutheria</taxon>
        <taxon>Laurasiatheria</taxon>
        <taxon>Carnivora</taxon>
        <taxon>Caniformia</taxon>
        <taxon>Ursidae</taxon>
        <taxon>Ailuropoda</taxon>
    </lineage>
</organism>
<evidence type="ECO:0000256" key="13">
    <source>
        <dbReference type="RuleBase" id="RU363047"/>
    </source>
</evidence>
<dbReference type="PANTHER" id="PTHR26452">
    <property type="entry name" value="OLFACTORY RECEPTOR"/>
    <property type="match status" value="1"/>
</dbReference>
<gene>
    <name evidence="15" type="primary">LOC100472814</name>
</gene>
<keyword evidence="16" id="KW-1185">Reference proteome</keyword>
<evidence type="ECO:0000256" key="4">
    <source>
        <dbReference type="ARBA" id="ARBA00022606"/>
    </source>
</evidence>
<proteinExistence type="inferred from homology"/>
<dbReference type="GO" id="GO:0005886">
    <property type="term" value="C:plasma membrane"/>
    <property type="evidence" value="ECO:0007669"/>
    <property type="project" value="UniProtKB-SubCell"/>
</dbReference>
<dbReference type="Gene3D" id="1.20.1070.10">
    <property type="entry name" value="Rhodopsin 7-helix transmembrane proteins"/>
    <property type="match status" value="1"/>
</dbReference>
<evidence type="ECO:0000256" key="10">
    <source>
        <dbReference type="ARBA" id="ARBA00023170"/>
    </source>
</evidence>
<feature type="transmembrane region" description="Helical" evidence="13">
    <location>
        <begin position="102"/>
        <end position="120"/>
    </location>
</feature>
<comment type="function">
    <text evidence="1">Putative odorant or sperm cell receptor.</text>
</comment>
<reference evidence="15 16" key="1">
    <citation type="journal article" date="2010" name="Nature">
        <title>The sequence and de novo assembly of the giant panda genome.</title>
        <authorList>
            <person name="Li R."/>
            <person name="Fan W."/>
            <person name="Tian G."/>
            <person name="Zhu H."/>
            <person name="He L."/>
            <person name="Cai J."/>
            <person name="Huang Q."/>
            <person name="Cai Q."/>
            <person name="Li B."/>
            <person name="Bai Y."/>
            <person name="Zhang Z."/>
            <person name="Zhang Y."/>
            <person name="Wang W."/>
            <person name="Li J."/>
            <person name="Wei F."/>
            <person name="Li H."/>
            <person name="Jian M."/>
            <person name="Li J."/>
            <person name="Zhang Z."/>
            <person name="Nielsen R."/>
            <person name="Li D."/>
            <person name="Gu W."/>
            <person name="Yang Z."/>
            <person name="Xuan Z."/>
            <person name="Ryder O.A."/>
            <person name="Leung F.C."/>
            <person name="Zhou Y."/>
            <person name="Cao J."/>
            <person name="Sun X."/>
            <person name="Fu Y."/>
            <person name="Fang X."/>
            <person name="Guo X."/>
            <person name="Wang B."/>
            <person name="Hou R."/>
            <person name="Shen F."/>
            <person name="Mu B."/>
            <person name="Ni P."/>
            <person name="Lin R."/>
            <person name="Qian W."/>
            <person name="Wang G."/>
            <person name="Yu C."/>
            <person name="Nie W."/>
            <person name="Wang J."/>
            <person name="Wu Z."/>
            <person name="Liang H."/>
            <person name="Min J."/>
            <person name="Wu Q."/>
            <person name="Cheng S."/>
            <person name="Ruan J."/>
            <person name="Wang M."/>
            <person name="Shi Z."/>
            <person name="Wen M."/>
            <person name="Liu B."/>
            <person name="Ren X."/>
            <person name="Zheng H."/>
            <person name="Dong D."/>
            <person name="Cook K."/>
            <person name="Shan G."/>
            <person name="Zhang H."/>
            <person name="Kosiol C."/>
            <person name="Xie X."/>
            <person name="Lu Z."/>
            <person name="Zheng H."/>
            <person name="Li Y."/>
            <person name="Steiner C.C."/>
            <person name="Lam T.T."/>
            <person name="Lin S."/>
            <person name="Zhang Q."/>
            <person name="Li G."/>
            <person name="Tian J."/>
            <person name="Gong T."/>
            <person name="Liu H."/>
            <person name="Zhang D."/>
            <person name="Fang L."/>
            <person name="Ye C."/>
            <person name="Zhang J."/>
            <person name="Hu W."/>
            <person name="Xu A."/>
            <person name="Ren Y."/>
            <person name="Zhang G."/>
            <person name="Bruford M.W."/>
            <person name="Li Q."/>
            <person name="Ma L."/>
            <person name="Guo Y."/>
            <person name="An N."/>
            <person name="Hu Y."/>
            <person name="Zheng Y."/>
            <person name="Shi Y."/>
            <person name="Li Z."/>
            <person name="Liu Q."/>
            <person name="Chen Y."/>
            <person name="Zhao J."/>
            <person name="Qu N."/>
            <person name="Zhao S."/>
            <person name="Tian F."/>
            <person name="Wang X."/>
            <person name="Wang H."/>
            <person name="Xu L."/>
            <person name="Liu X."/>
            <person name="Vinar T."/>
            <person name="Wang Y."/>
            <person name="Lam T.W."/>
            <person name="Yiu S.M."/>
            <person name="Liu S."/>
            <person name="Zhang H."/>
            <person name="Li D."/>
            <person name="Huang Y."/>
            <person name="Wang X."/>
            <person name="Yang G."/>
            <person name="Jiang Z."/>
            <person name="Wang J."/>
            <person name="Qin N."/>
            <person name="Li L."/>
            <person name="Li J."/>
            <person name="Bolund L."/>
            <person name="Kristiansen K."/>
            <person name="Wong G.K."/>
            <person name="Olson M."/>
            <person name="Zhang X."/>
            <person name="Li S."/>
            <person name="Yang H."/>
            <person name="Wang J."/>
            <person name="Wang J."/>
        </authorList>
    </citation>
    <scope>NUCLEOTIDE SEQUENCE [LARGE SCALE GENOMIC DNA]</scope>
</reference>
<dbReference type="Ensembl" id="ENSAMET00000020724.2">
    <property type="protein sequence ID" value="ENSAMEP00000019955.2"/>
    <property type="gene ID" value="ENSAMEG00000018911.2"/>
</dbReference>
<feature type="transmembrane region" description="Helical" evidence="13">
    <location>
        <begin position="239"/>
        <end position="261"/>
    </location>
</feature>
<feature type="transmembrane region" description="Helical" evidence="13">
    <location>
        <begin position="197"/>
        <end position="227"/>
    </location>
</feature>
<dbReference type="FunFam" id="1.20.1070.10:FF:000001">
    <property type="entry name" value="Olfactory receptor"/>
    <property type="match status" value="1"/>
</dbReference>
<dbReference type="GO" id="GO:0004984">
    <property type="term" value="F:olfactory receptor activity"/>
    <property type="evidence" value="ECO:0007669"/>
    <property type="project" value="InterPro"/>
</dbReference>
<reference evidence="15" key="2">
    <citation type="submission" date="2025-08" db="UniProtKB">
        <authorList>
            <consortium name="Ensembl"/>
        </authorList>
    </citation>
    <scope>IDENTIFICATION</scope>
</reference>
<dbReference type="eggNOG" id="ENOG502SJ1M">
    <property type="taxonomic scope" value="Eukaryota"/>
</dbReference>
<dbReference type="HOGENOM" id="CLU_012526_1_2_1"/>
<keyword evidence="4 13" id="KW-0716">Sensory transduction</keyword>
<dbReference type="SUPFAM" id="SSF81321">
    <property type="entry name" value="Family A G protein-coupled receptor-like"/>
    <property type="match status" value="1"/>
</dbReference>
<feature type="transmembrane region" description="Helical" evidence="13">
    <location>
        <begin position="132"/>
        <end position="158"/>
    </location>
</feature>
<evidence type="ECO:0000259" key="14">
    <source>
        <dbReference type="PROSITE" id="PS50262"/>
    </source>
</evidence>
<dbReference type="PRINTS" id="PR00245">
    <property type="entry name" value="OLFACTORYR"/>
</dbReference>
<dbReference type="InParanoid" id="G1MKS0"/>
<comment type="subcellular location">
    <subcellularLocation>
        <location evidence="2 13">Cell membrane</location>
        <topology evidence="2 13">Multi-pass membrane protein</topology>
    </subcellularLocation>
</comment>
<dbReference type="PROSITE" id="PS00237">
    <property type="entry name" value="G_PROTEIN_RECEP_F1_1"/>
    <property type="match status" value="1"/>
</dbReference>
<evidence type="ECO:0000256" key="3">
    <source>
        <dbReference type="ARBA" id="ARBA00022475"/>
    </source>
</evidence>
<dbReference type="GeneTree" id="ENSGT00940000163236"/>
<keyword evidence="9 13" id="KW-0472">Membrane</keyword>
<evidence type="ECO:0000256" key="12">
    <source>
        <dbReference type="RuleBase" id="RU000688"/>
    </source>
</evidence>
<evidence type="ECO:0000256" key="2">
    <source>
        <dbReference type="ARBA" id="ARBA00004651"/>
    </source>
</evidence>
<feature type="domain" description="G-protein coupled receptors family 1 profile" evidence="14">
    <location>
        <begin position="41"/>
        <end position="291"/>
    </location>
</feature>
<evidence type="ECO:0000256" key="7">
    <source>
        <dbReference type="ARBA" id="ARBA00022989"/>
    </source>
</evidence>
<dbReference type="GO" id="GO:0004930">
    <property type="term" value="F:G protein-coupled receptor activity"/>
    <property type="evidence" value="ECO:0007669"/>
    <property type="project" value="UniProtKB-KW"/>
</dbReference>
<keyword evidence="7 13" id="KW-1133">Transmembrane helix</keyword>
<evidence type="ECO:0000256" key="5">
    <source>
        <dbReference type="ARBA" id="ARBA00022692"/>
    </source>
</evidence>
<dbReference type="PROSITE" id="PS50262">
    <property type="entry name" value="G_PROTEIN_RECEP_F1_2"/>
    <property type="match status" value="1"/>
</dbReference>
<keyword evidence="3 13" id="KW-1003">Cell membrane</keyword>
<dbReference type="InterPro" id="IPR017452">
    <property type="entry name" value="GPCR_Rhodpsn_7TM"/>
</dbReference>
<dbReference type="AlphaFoldDB" id="G1MKS0"/>
<dbReference type="InterPro" id="IPR050516">
    <property type="entry name" value="Olfactory_GPCR"/>
</dbReference>
<evidence type="ECO:0000256" key="11">
    <source>
        <dbReference type="ARBA" id="ARBA00023224"/>
    </source>
</evidence>
<feature type="transmembrane region" description="Helical" evidence="13">
    <location>
        <begin position="26"/>
        <end position="50"/>
    </location>
</feature>
<keyword evidence="8 12" id="KW-0297">G-protein coupled receptor</keyword>
<dbReference type="InterPro" id="IPR000725">
    <property type="entry name" value="Olfact_rcpt"/>
</dbReference>
<name>G1MKS0_AILME</name>
<evidence type="ECO:0000256" key="8">
    <source>
        <dbReference type="ARBA" id="ARBA00023040"/>
    </source>
</evidence>
<dbReference type="InterPro" id="IPR000276">
    <property type="entry name" value="GPCR_Rhodpsn"/>
</dbReference>
<reference evidence="15" key="3">
    <citation type="submission" date="2025-09" db="UniProtKB">
        <authorList>
            <consortium name="Ensembl"/>
        </authorList>
    </citation>
    <scope>IDENTIFICATION</scope>
</reference>
<protein>
    <recommendedName>
        <fullName evidence="13">Olfactory receptor</fullName>
    </recommendedName>
</protein>
<dbReference type="CDD" id="cd15915">
    <property type="entry name" value="7tmA_OR12D-like"/>
    <property type="match status" value="1"/>
</dbReference>
<dbReference type="SMART" id="SM01381">
    <property type="entry name" value="7TM_GPCR_Srsx"/>
    <property type="match status" value="1"/>
</dbReference>
<keyword evidence="6 13" id="KW-0552">Olfaction</keyword>
<evidence type="ECO:0000256" key="9">
    <source>
        <dbReference type="ARBA" id="ARBA00023136"/>
    </source>
</evidence>
<evidence type="ECO:0000313" key="16">
    <source>
        <dbReference type="Proteomes" id="UP000008912"/>
    </source>
</evidence>
<dbReference type="Proteomes" id="UP000008912">
    <property type="component" value="Unassembled WGS sequence"/>
</dbReference>
<comment type="similarity">
    <text evidence="12">Belongs to the G-protein coupled receptor 1 family.</text>
</comment>
<dbReference type="Pfam" id="PF13853">
    <property type="entry name" value="7tm_4"/>
    <property type="match status" value="1"/>
</dbReference>
<sequence length="334" mass="37726">KAMENITAVNEFILLELTSMRELQPVIFMTFLILYMIDLLGNGSILVIVISEPRLHSPMYFFLGNLSCLDICYSSVTLPKLMSTLLSTRRTISFLGCITQLHFFHFLGCTEAILLAIMGFDRFVAICYPLRYTVIMSPQVCVLLAAVAWLTSFFYALMHSVMTARLSFCHSLKLNHFFCDVKPLLELACGDIQLNQWLIFMVTCSLAMAACFLTLLSYFYIIGFLLLKSQNCGVLRKALTTCGSHFMVVSLFYGTVGLTYIPPTSAGSVIQERFAAVTHTTVTPALNPLIYTLRNKEVALALRRLFGRKLKKVTDNTRRSQNCMLFLSRLFSHL</sequence>
<dbReference type="PRINTS" id="PR00237">
    <property type="entry name" value="GPCRRHODOPSN"/>
</dbReference>
<evidence type="ECO:0000256" key="1">
    <source>
        <dbReference type="ARBA" id="ARBA00003929"/>
    </source>
</evidence>
<keyword evidence="10 12" id="KW-0675">Receptor</keyword>
<accession>G1MKS0</accession>
<evidence type="ECO:0000256" key="6">
    <source>
        <dbReference type="ARBA" id="ARBA00022725"/>
    </source>
</evidence>
<dbReference type="STRING" id="9646.ENSAMEP00000019955"/>
<keyword evidence="11 12" id="KW-0807">Transducer</keyword>